<dbReference type="EMBL" id="UYJE01009915">
    <property type="protein sequence ID" value="VDI78027.1"/>
    <property type="molecule type" value="Genomic_DNA"/>
</dbReference>
<proteinExistence type="predicted"/>
<evidence type="ECO:0000313" key="1">
    <source>
        <dbReference type="EMBL" id="VDI78027.1"/>
    </source>
</evidence>
<evidence type="ECO:0000313" key="2">
    <source>
        <dbReference type="Proteomes" id="UP000596742"/>
    </source>
</evidence>
<comment type="caution">
    <text evidence="1">The sequence shown here is derived from an EMBL/GenBank/DDBJ whole genome shotgun (WGS) entry which is preliminary data.</text>
</comment>
<dbReference type="Proteomes" id="UP000596742">
    <property type="component" value="Unassembled WGS sequence"/>
</dbReference>
<sequence>MAVYKASKVYEVPTTIHLDRVSVRVGVSRSEHKPTNVVAAKDTKPPDITSERSPTVTIIGAGNAVGTQIPPYLIFAGAGMHNSLIDNCTNGTSDTVLALPDTVLALPDTVQDLPDTVLDLPDTELDLPDSGNITLIDEADPLPDEDESDILANNESSCFLQTV</sequence>
<protein>
    <submittedName>
        <fullName evidence="1">Uncharacterized protein</fullName>
    </submittedName>
</protein>
<reference evidence="1" key="1">
    <citation type="submission" date="2018-11" db="EMBL/GenBank/DDBJ databases">
        <authorList>
            <person name="Alioto T."/>
            <person name="Alioto T."/>
        </authorList>
    </citation>
    <scope>NUCLEOTIDE SEQUENCE</scope>
</reference>
<gene>
    <name evidence="1" type="ORF">MGAL_10B029181</name>
</gene>
<keyword evidence="2" id="KW-1185">Reference proteome</keyword>
<dbReference type="AlphaFoldDB" id="A0A8B6HF49"/>
<accession>A0A8B6HF49</accession>
<name>A0A8B6HF49_MYTGA</name>
<organism evidence="1 2">
    <name type="scientific">Mytilus galloprovincialis</name>
    <name type="common">Mediterranean mussel</name>
    <dbReference type="NCBI Taxonomy" id="29158"/>
    <lineage>
        <taxon>Eukaryota</taxon>
        <taxon>Metazoa</taxon>
        <taxon>Spiralia</taxon>
        <taxon>Lophotrochozoa</taxon>
        <taxon>Mollusca</taxon>
        <taxon>Bivalvia</taxon>
        <taxon>Autobranchia</taxon>
        <taxon>Pteriomorphia</taxon>
        <taxon>Mytilida</taxon>
        <taxon>Mytiloidea</taxon>
        <taxon>Mytilidae</taxon>
        <taxon>Mytilinae</taxon>
        <taxon>Mytilus</taxon>
    </lineage>
</organism>
<dbReference type="OrthoDB" id="10043687at2759"/>